<comment type="caution">
    <text evidence="2">The sequence shown here is derived from an EMBL/GenBank/DDBJ whole genome shotgun (WGS) entry which is preliminary data.</text>
</comment>
<dbReference type="Proteomes" id="UP001205560">
    <property type="component" value="Unassembled WGS sequence"/>
</dbReference>
<feature type="region of interest" description="Disordered" evidence="1">
    <location>
        <begin position="1"/>
        <end position="20"/>
    </location>
</feature>
<feature type="compositionally biased region" description="Low complexity" evidence="1">
    <location>
        <begin position="286"/>
        <end position="297"/>
    </location>
</feature>
<proteinExistence type="predicted"/>
<evidence type="ECO:0000313" key="3">
    <source>
        <dbReference type="Proteomes" id="UP001205560"/>
    </source>
</evidence>
<protein>
    <recommendedName>
        <fullName evidence="4">PEGA domain-containing protein</fullName>
    </recommendedName>
</protein>
<sequence length="414" mass="43558">MTSTLTTGPEQQHLEGRTVRDIVEHDPAQVNEVWCRKIFRQLLQSLELQYAMRMPHRAITPDTVVFHDNGEPLLLPTAVDDKEADEAGDLTALARLVHFAITRELAPEGPLHGRRLEGYSESLITAVDRCMASDPAERPRTIDELRHILGIVSLGPVAPAILPPDAALDAPATPAMTMPATAPVAVPLDAPFAATGPDLKIMSAADPLPSFLREADSTRPRLAGGLTRWQRWALAGGGGALLLAVALALFAELRDSGSYDHIVLTLPQSGEQAHNDAASVPPPPAAAQDGTGQTAAQSPDAAMPPTAQPQSDAPAMAAQNLPPPAAGAGTGAAARPNAAGPAASATYRLQIQPWGVVYVDGVDRGVSPPVKRLVLPPGRHTIRIANPNFHDRVLEVDTSAGGGQIAVDFSDEPR</sequence>
<keyword evidence="3" id="KW-1185">Reference proteome</keyword>
<dbReference type="InterPro" id="IPR011009">
    <property type="entry name" value="Kinase-like_dom_sf"/>
</dbReference>
<name>A0ABT2A7H9_9BURK</name>
<dbReference type="Gene3D" id="1.10.510.10">
    <property type="entry name" value="Transferase(Phosphotransferase) domain 1"/>
    <property type="match status" value="1"/>
</dbReference>
<feature type="region of interest" description="Disordered" evidence="1">
    <location>
        <begin position="273"/>
        <end position="338"/>
    </location>
</feature>
<evidence type="ECO:0008006" key="4">
    <source>
        <dbReference type="Google" id="ProtNLM"/>
    </source>
</evidence>
<accession>A0ABT2A7H9</accession>
<dbReference type="RefSeq" id="WP_258845932.1">
    <property type="nucleotide sequence ID" value="NZ_JANUGX010000014.1"/>
</dbReference>
<evidence type="ECO:0000313" key="2">
    <source>
        <dbReference type="EMBL" id="MCS0590159.1"/>
    </source>
</evidence>
<reference evidence="2 3" key="1">
    <citation type="submission" date="2022-08" db="EMBL/GenBank/DDBJ databases">
        <title>Reclassification of Massilia species as members of the genera Telluria, Duganella, Pseudoduganella, Mokoshia gen. nov. and Zemynaea gen. nov. using orthogonal and non-orthogonal genome-based approaches.</title>
        <authorList>
            <person name="Bowman J.P."/>
        </authorList>
    </citation>
    <scope>NUCLEOTIDE SEQUENCE [LARGE SCALE GENOMIC DNA]</scope>
    <source>
        <strain evidence="2 3">LMG 28164</strain>
    </source>
</reference>
<feature type="compositionally biased region" description="Polar residues" evidence="1">
    <location>
        <begin position="1"/>
        <end position="10"/>
    </location>
</feature>
<gene>
    <name evidence="2" type="ORF">NX782_13215</name>
</gene>
<dbReference type="EMBL" id="JANUGX010000014">
    <property type="protein sequence ID" value="MCS0590159.1"/>
    <property type="molecule type" value="Genomic_DNA"/>
</dbReference>
<dbReference type="SUPFAM" id="SSF56112">
    <property type="entry name" value="Protein kinase-like (PK-like)"/>
    <property type="match status" value="1"/>
</dbReference>
<evidence type="ECO:0000256" key="1">
    <source>
        <dbReference type="SAM" id="MobiDB-lite"/>
    </source>
</evidence>
<organism evidence="2 3">
    <name type="scientific">Massilia norwichensis</name>
    <dbReference type="NCBI Taxonomy" id="1442366"/>
    <lineage>
        <taxon>Bacteria</taxon>
        <taxon>Pseudomonadati</taxon>
        <taxon>Pseudomonadota</taxon>
        <taxon>Betaproteobacteria</taxon>
        <taxon>Burkholderiales</taxon>
        <taxon>Oxalobacteraceae</taxon>
        <taxon>Telluria group</taxon>
        <taxon>Massilia</taxon>
    </lineage>
</organism>